<sequence length="1113" mass="124815">MSLEDEISEDEIFQLDSDEERSDNRGKVDQLNSQEAREEAEWNKMELEGQCINVMDLLRTGRRRWDNSAGLASVSVLEDYKKETLARSRDTRDPMVPTALHILAKDSRKEYVKVPRDIRKTVIQYLLQVRELENKNATKEKPHEVNKEQLLLKVAITFDNDEFIDCVMDCWGDKFSDLLDLQDGDGKNCLHHLLVLPNDISKQDTAEKKEIFQTRVKKLVSKAKAQTLVTPDADGNTPIHHAVHFRQCLRKPDEYIQEVKRMILKGDEIMKTTSAFNKNGESPLLFCKNTKTACIEKVMARRSQTQGAQKKIPATNAKDPISQPGPDISAKGRELLKLATTSKPTQADESGFAYKESLNKVQKPAKAPPEPNRLRRASTAGQGVAPPTPIEKQPAMLNGQHIPPHVLMPPPSPPPLSVRKGTEGGGTKSGDGDKMAKANARRTNADRVAKDKAVKDKLENDKSVNDILNFLTMHYIRTRSDMEARALIFGKDISCLDKNLYFDATGHKDADSMINLVGRMKVGGFCNTLSYVYIPTVQHTFRASEPATKTGKKSYSSTTADRGLRENPRIGRNALVRVFDELCEAGVRNIFRLYVEDREQPSHTDSAIEKALQGRESIAEVSEDRGQINVETWDWRKPDLSTDVIAFAAPNVETVNLYWSGNQTVLRAWGSLEGIPRLHAATKGRLKTVIIHAAPGLESRERMEKVLERFKKEVENNMSAKIGIRTNPCMDGLLTQLDAREEATDRTGGQAAENQHAWIEKMEEFRGALIRVSKMRDIEMEERVKVALIDDGVDICDLDTYNNLVMATGLSYCPPEGRSERPWHRSGNGHGTIMANMIVRINPWVSLYIMRIQEGPSRDGSRVIYADSAARAIDGAIDLDVDIISISWTVRKKLEKGAQTAGDDKEKQTMESMAVRNLDAAVGRAIGVDKILMFCSTSDDIQLSAMETLPYQRGQKNIFRIGAALPLGQRDHQSEDEDKIDFYLPGNRVAAALNPRSAGVVKYHDGSSVSTALAAGLASLIMHCAHVARQHVESKKLGGENRFQGLREALRKRENMHKAFTNIHVPDWNKEKYLPVWKIFGPVAERMNAEKTDDKKLDELVKLVDELCYRIAR</sequence>
<evidence type="ECO:0000256" key="4">
    <source>
        <dbReference type="SAM" id="MobiDB-lite"/>
    </source>
</evidence>
<dbReference type="GO" id="GO:0004252">
    <property type="term" value="F:serine-type endopeptidase activity"/>
    <property type="evidence" value="ECO:0007669"/>
    <property type="project" value="InterPro"/>
</dbReference>
<evidence type="ECO:0000259" key="5">
    <source>
        <dbReference type="Pfam" id="PF00082"/>
    </source>
</evidence>
<evidence type="ECO:0000313" key="6">
    <source>
        <dbReference type="EMBL" id="RSM18559.1"/>
    </source>
</evidence>
<keyword evidence="1" id="KW-0645">Protease</keyword>
<keyword evidence="3" id="KW-0720">Serine protease</keyword>
<evidence type="ECO:0000256" key="1">
    <source>
        <dbReference type="ARBA" id="ARBA00022670"/>
    </source>
</evidence>
<dbReference type="Gene3D" id="3.40.50.200">
    <property type="entry name" value="Peptidase S8/S53 domain"/>
    <property type="match status" value="1"/>
</dbReference>
<name>A0A428UW88_9HYPO</name>
<feature type="domain" description="Peptidase S8/S53" evidence="5">
    <location>
        <begin position="783"/>
        <end position="1023"/>
    </location>
</feature>
<evidence type="ECO:0000256" key="2">
    <source>
        <dbReference type="ARBA" id="ARBA00022801"/>
    </source>
</evidence>
<dbReference type="InterPro" id="IPR036852">
    <property type="entry name" value="Peptidase_S8/S53_dom_sf"/>
</dbReference>
<accession>A0A428UW88</accession>
<reference evidence="6 7" key="1">
    <citation type="submission" date="2017-06" db="EMBL/GenBank/DDBJ databases">
        <title>Cmopartive genomic analysis of Ambrosia Fusariam Clade fungi.</title>
        <authorList>
            <person name="Stajich J.E."/>
            <person name="Carrillo J."/>
            <person name="Kijimoto T."/>
            <person name="Eskalen A."/>
            <person name="O'Donnell K."/>
            <person name="Kasson M."/>
        </authorList>
    </citation>
    <scope>NUCLEOTIDE SEQUENCE [LARGE SCALE GENOMIC DNA]</scope>
    <source>
        <strain evidence="6 7">NRRL 20438</strain>
    </source>
</reference>
<keyword evidence="7" id="KW-1185">Reference proteome</keyword>
<keyword evidence="2" id="KW-0378">Hydrolase</keyword>
<proteinExistence type="predicted"/>
<evidence type="ECO:0000256" key="3">
    <source>
        <dbReference type="ARBA" id="ARBA00022825"/>
    </source>
</evidence>
<organism evidence="6 7">
    <name type="scientific">Fusarium ambrosium</name>
    <dbReference type="NCBI Taxonomy" id="131363"/>
    <lineage>
        <taxon>Eukaryota</taxon>
        <taxon>Fungi</taxon>
        <taxon>Dikarya</taxon>
        <taxon>Ascomycota</taxon>
        <taxon>Pezizomycotina</taxon>
        <taxon>Sordariomycetes</taxon>
        <taxon>Hypocreomycetidae</taxon>
        <taxon>Hypocreales</taxon>
        <taxon>Nectriaceae</taxon>
        <taxon>Fusarium</taxon>
        <taxon>Fusarium solani species complex</taxon>
    </lineage>
</organism>
<dbReference type="Gene3D" id="1.25.40.20">
    <property type="entry name" value="Ankyrin repeat-containing domain"/>
    <property type="match status" value="1"/>
</dbReference>
<feature type="region of interest" description="Disordered" evidence="4">
    <location>
        <begin position="305"/>
        <end position="329"/>
    </location>
</feature>
<dbReference type="GO" id="GO:0006508">
    <property type="term" value="P:proteolysis"/>
    <property type="evidence" value="ECO:0007669"/>
    <property type="project" value="UniProtKB-KW"/>
</dbReference>
<feature type="region of interest" description="Disordered" evidence="4">
    <location>
        <begin position="410"/>
        <end position="451"/>
    </location>
</feature>
<dbReference type="SUPFAM" id="SSF52743">
    <property type="entry name" value="Subtilisin-like"/>
    <property type="match status" value="1"/>
</dbReference>
<dbReference type="InterPro" id="IPR015500">
    <property type="entry name" value="Peptidase_S8_subtilisin-rel"/>
</dbReference>
<dbReference type="CDD" id="cd07491">
    <property type="entry name" value="Peptidases_S8_7"/>
    <property type="match status" value="1"/>
</dbReference>
<dbReference type="EMBL" id="NIZV01000021">
    <property type="protein sequence ID" value="RSM18559.1"/>
    <property type="molecule type" value="Genomic_DNA"/>
</dbReference>
<dbReference type="Pfam" id="PF00082">
    <property type="entry name" value="Peptidase_S8"/>
    <property type="match status" value="1"/>
</dbReference>
<dbReference type="InterPro" id="IPR036770">
    <property type="entry name" value="Ankyrin_rpt-contain_sf"/>
</dbReference>
<gene>
    <name evidence="6" type="ORF">CDV31_002695</name>
</gene>
<evidence type="ECO:0000313" key="7">
    <source>
        <dbReference type="Proteomes" id="UP000288429"/>
    </source>
</evidence>
<comment type="caution">
    <text evidence="6">The sequence shown here is derived from an EMBL/GenBank/DDBJ whole genome shotgun (WGS) entry which is preliminary data.</text>
</comment>
<protein>
    <recommendedName>
        <fullName evidence="5">Peptidase S8/S53 domain-containing protein</fullName>
    </recommendedName>
</protein>
<dbReference type="PRINTS" id="PR00723">
    <property type="entry name" value="SUBTILISIN"/>
</dbReference>
<dbReference type="AlphaFoldDB" id="A0A428UW88"/>
<feature type="compositionally biased region" description="Acidic residues" evidence="4">
    <location>
        <begin position="1"/>
        <end position="21"/>
    </location>
</feature>
<feature type="region of interest" description="Disordered" evidence="4">
    <location>
        <begin position="359"/>
        <end position="388"/>
    </location>
</feature>
<feature type="region of interest" description="Disordered" evidence="4">
    <location>
        <begin position="1"/>
        <end position="36"/>
    </location>
</feature>
<dbReference type="Proteomes" id="UP000288429">
    <property type="component" value="Unassembled WGS sequence"/>
</dbReference>
<dbReference type="InterPro" id="IPR000209">
    <property type="entry name" value="Peptidase_S8/S53_dom"/>
</dbReference>